<feature type="region of interest" description="Disordered" evidence="1">
    <location>
        <begin position="73"/>
        <end position="94"/>
    </location>
</feature>
<comment type="caution">
    <text evidence="3">The sequence shown here is derived from an EMBL/GenBank/DDBJ whole genome shotgun (WGS) entry which is preliminary data.</text>
</comment>
<feature type="transmembrane region" description="Helical" evidence="2">
    <location>
        <begin position="9"/>
        <end position="27"/>
    </location>
</feature>
<dbReference type="EMBL" id="JARWBG010000018">
    <property type="protein sequence ID" value="MDH2390454.1"/>
    <property type="molecule type" value="Genomic_DNA"/>
</dbReference>
<keyword evidence="2" id="KW-0812">Transmembrane</keyword>
<evidence type="ECO:0000313" key="4">
    <source>
        <dbReference type="Proteomes" id="UP001223144"/>
    </source>
</evidence>
<keyword evidence="4" id="KW-1185">Reference proteome</keyword>
<dbReference type="Proteomes" id="UP001223144">
    <property type="component" value="Unassembled WGS sequence"/>
</dbReference>
<reference evidence="3 4" key="1">
    <citation type="submission" date="2023-04" db="EMBL/GenBank/DDBJ databases">
        <title>Streptomyces chengmaiensis sp. nov. isolated from the stem of mangrove plant in Hainan.</title>
        <authorList>
            <person name="Huang X."/>
            <person name="Zhou S."/>
            <person name="Chu X."/>
            <person name="Xie Y."/>
            <person name="Lin Y."/>
        </authorList>
    </citation>
    <scope>NUCLEOTIDE SEQUENCE [LARGE SCALE GENOMIC DNA]</scope>
    <source>
        <strain evidence="3 4">HNM0663</strain>
    </source>
</reference>
<keyword evidence="2" id="KW-1133">Transmembrane helix</keyword>
<evidence type="ECO:0000256" key="2">
    <source>
        <dbReference type="SAM" id="Phobius"/>
    </source>
</evidence>
<organism evidence="3 4">
    <name type="scientific">Streptomyces chengmaiensis</name>
    <dbReference type="NCBI Taxonomy" id="3040919"/>
    <lineage>
        <taxon>Bacteria</taxon>
        <taxon>Bacillati</taxon>
        <taxon>Actinomycetota</taxon>
        <taxon>Actinomycetes</taxon>
        <taxon>Kitasatosporales</taxon>
        <taxon>Streptomycetaceae</taxon>
        <taxon>Streptomyces</taxon>
    </lineage>
</organism>
<gene>
    <name evidence="3" type="ORF">QCN29_16950</name>
</gene>
<feature type="transmembrane region" description="Helical" evidence="2">
    <location>
        <begin position="33"/>
        <end position="53"/>
    </location>
</feature>
<accession>A0ABT6HRF2</accession>
<name>A0ABT6HRF2_9ACTN</name>
<protein>
    <submittedName>
        <fullName evidence="3">Uncharacterized protein</fullName>
    </submittedName>
</protein>
<evidence type="ECO:0000313" key="3">
    <source>
        <dbReference type="EMBL" id="MDH2390454.1"/>
    </source>
</evidence>
<keyword evidence="2" id="KW-0472">Membrane</keyword>
<sequence>MPRPTAAQFAYGSAAVVFSALALLLLTGAEGGIAVAAVAAVALALGLAVSLTLHQRDVRRRGTALDAALRTVQEAQPGPAPARRTGAGVHSLHR</sequence>
<evidence type="ECO:0000256" key="1">
    <source>
        <dbReference type="SAM" id="MobiDB-lite"/>
    </source>
</evidence>
<proteinExistence type="predicted"/>
<dbReference type="RefSeq" id="WP_279928969.1">
    <property type="nucleotide sequence ID" value="NZ_JARWBG010000018.1"/>
</dbReference>